<dbReference type="EnsemblPlants" id="AVESA.00010b.r2.5CG0899930.1">
    <property type="protein sequence ID" value="AVESA.00010b.r2.5CG0899930.1.CDS"/>
    <property type="gene ID" value="AVESA.00010b.r2.5CG0899930"/>
</dbReference>
<name>A0ACD5Y4B4_AVESA</name>
<reference evidence="1" key="1">
    <citation type="submission" date="2021-05" db="EMBL/GenBank/DDBJ databases">
        <authorList>
            <person name="Scholz U."/>
            <person name="Mascher M."/>
            <person name="Fiebig A."/>
        </authorList>
    </citation>
    <scope>NUCLEOTIDE SEQUENCE [LARGE SCALE GENOMIC DNA]</scope>
</reference>
<dbReference type="Proteomes" id="UP001732700">
    <property type="component" value="Chromosome 5C"/>
</dbReference>
<evidence type="ECO:0000313" key="2">
    <source>
        <dbReference type="Proteomes" id="UP001732700"/>
    </source>
</evidence>
<accession>A0ACD5Y4B4</accession>
<evidence type="ECO:0000313" key="1">
    <source>
        <dbReference type="EnsemblPlants" id="AVESA.00010b.r2.5CG0899930.1.CDS"/>
    </source>
</evidence>
<proteinExistence type="predicted"/>
<sequence>MARWSLWKIEAKVKPYQYISTPTRHTISRHEKLSASQPHNRGYREARAGDKIEQSLMVAEAVVQASTVFAAFDKDGDGKVSAAELRGCMTAALGEDVSEEEAAAILATADANGDGVLDQEEFSKLGAAASHGGADGVAGDDDEVRRRCLKEAFAMYATEGGDEGARITPASLMRMLSKLLGSSTEKMELEECRAMICRTDFSAVSDFVQPFSGIGCSYDGYFICMLRFGVRAWLFFFYIFFLWRKVEACMFSASLIQWIFIEIIYD</sequence>
<reference evidence="1" key="2">
    <citation type="submission" date="2025-09" db="UniProtKB">
        <authorList>
            <consortium name="EnsemblPlants"/>
        </authorList>
    </citation>
    <scope>IDENTIFICATION</scope>
</reference>
<keyword evidence="2" id="KW-1185">Reference proteome</keyword>
<protein>
    <submittedName>
        <fullName evidence="1">Uncharacterized protein</fullName>
    </submittedName>
</protein>
<organism evidence="1 2">
    <name type="scientific">Avena sativa</name>
    <name type="common">Oat</name>
    <dbReference type="NCBI Taxonomy" id="4498"/>
    <lineage>
        <taxon>Eukaryota</taxon>
        <taxon>Viridiplantae</taxon>
        <taxon>Streptophyta</taxon>
        <taxon>Embryophyta</taxon>
        <taxon>Tracheophyta</taxon>
        <taxon>Spermatophyta</taxon>
        <taxon>Magnoliopsida</taxon>
        <taxon>Liliopsida</taxon>
        <taxon>Poales</taxon>
        <taxon>Poaceae</taxon>
        <taxon>BOP clade</taxon>
        <taxon>Pooideae</taxon>
        <taxon>Poodae</taxon>
        <taxon>Poeae</taxon>
        <taxon>Poeae Chloroplast Group 1 (Aveneae type)</taxon>
        <taxon>Aveninae</taxon>
        <taxon>Avena</taxon>
    </lineage>
</organism>